<name>A0A1Y2DA24_9PEZI</name>
<keyword evidence="2" id="KW-1133">Transmembrane helix</keyword>
<dbReference type="PANTHER" id="PTHR37539">
    <property type="entry name" value="SECRETED PROTEIN-RELATED"/>
    <property type="match status" value="1"/>
</dbReference>
<feature type="region of interest" description="Disordered" evidence="1">
    <location>
        <begin position="51"/>
        <end position="74"/>
    </location>
</feature>
<dbReference type="STRING" id="1141098.A0A1Y2DA24"/>
<dbReference type="GeneID" id="63773226"/>
<dbReference type="Pfam" id="PF09995">
    <property type="entry name" value="MPAB_Lcp_cat"/>
    <property type="match status" value="1"/>
</dbReference>
<accession>A0A1Y2DA24</accession>
<evidence type="ECO:0000313" key="4">
    <source>
        <dbReference type="EMBL" id="ORY56121.1"/>
    </source>
</evidence>
<dbReference type="OrthoDB" id="6361347at2759"/>
<feature type="transmembrane region" description="Helical" evidence="2">
    <location>
        <begin position="443"/>
        <end position="468"/>
    </location>
</feature>
<evidence type="ECO:0000259" key="3">
    <source>
        <dbReference type="Pfam" id="PF09995"/>
    </source>
</evidence>
<reference evidence="4 5" key="1">
    <citation type="submission" date="2016-07" db="EMBL/GenBank/DDBJ databases">
        <title>Pervasive Adenine N6-methylation of Active Genes in Fungi.</title>
        <authorList>
            <consortium name="DOE Joint Genome Institute"/>
            <person name="Mondo S.J."/>
            <person name="Dannebaum R.O."/>
            <person name="Kuo R.C."/>
            <person name="Labutti K."/>
            <person name="Haridas S."/>
            <person name="Kuo A."/>
            <person name="Salamov A."/>
            <person name="Ahrendt S.R."/>
            <person name="Lipzen A."/>
            <person name="Sullivan W."/>
            <person name="Andreopoulos W.B."/>
            <person name="Clum A."/>
            <person name="Lindquist E."/>
            <person name="Daum C."/>
            <person name="Ramamoorthy G.K."/>
            <person name="Gryganskyi A."/>
            <person name="Culley D."/>
            <person name="Magnuson J.K."/>
            <person name="James T.Y."/>
            <person name="O'Malley M.A."/>
            <person name="Stajich J.E."/>
            <person name="Spatafora J.W."/>
            <person name="Visel A."/>
            <person name="Grigoriev I.V."/>
        </authorList>
    </citation>
    <scope>NUCLEOTIDE SEQUENCE [LARGE SCALE GENOMIC DNA]</scope>
    <source>
        <strain evidence="4 5">CBS 129021</strain>
    </source>
</reference>
<dbReference type="PANTHER" id="PTHR37539:SF1">
    <property type="entry name" value="ER-BOUND OXYGENASE MPAB_MPAB'_RUBBER OXYGENASE CATALYTIC DOMAIN-CONTAINING PROTEIN"/>
    <property type="match status" value="1"/>
</dbReference>
<dbReference type="InterPro" id="IPR018713">
    <property type="entry name" value="MPAB/Lcp_cat_dom"/>
</dbReference>
<keyword evidence="2" id="KW-0812">Transmembrane</keyword>
<sequence>MGIFTKDPNDRNVYGIKFKWTPEHLTPEDLHPLIYTYDRLTTEAVERLDELVPPRPVDLSKRRQDTDEPMESKPHRDTYKLIQEYAKTDETVGKLRAQLETIPEWVDWDQIERGQKVFWRYGGAGITALTYLSLLGGMGSGRTVETLDRTGGFAIKVVRRRLLETTQHTLSVHRDLDSIKPGGQGYMSSIRVRLLHTSVRRRILALSKANPGYYDVEAYGVPINDLDCIGTINTFSATLIWIGWPRQGIYLREQEIVDYLALWRYVAYLMGTPHDWLATPNEAKKMMESLLVSEIKPTRKSVTLAHNIITGLEGHPPTYSSRGFQETVTYWLLGRELARDLGIEKPTLYYNCLAAGQCLLFMVTSYVNRSIPSWDERNIRFTRKLLYEFLVRNKSRGALGYEARFSLKWVPNLVNMTTPLGIQVASQRNKSGISKPGIERSALFVLIFACAVVVAGAWVGVSVARLLALTSGVDLGRAKSTLVRLADHMTG</sequence>
<dbReference type="Proteomes" id="UP000193689">
    <property type="component" value="Unassembled WGS sequence"/>
</dbReference>
<gene>
    <name evidence="4" type="ORF">BCR38DRAFT_356283</name>
</gene>
<dbReference type="AlphaFoldDB" id="A0A1Y2DA24"/>
<evidence type="ECO:0000313" key="5">
    <source>
        <dbReference type="Proteomes" id="UP000193689"/>
    </source>
</evidence>
<proteinExistence type="predicted"/>
<dbReference type="RefSeq" id="XP_040709967.1">
    <property type="nucleotide sequence ID" value="XM_040857014.1"/>
</dbReference>
<dbReference type="InterPro" id="IPR037473">
    <property type="entry name" value="Lcp-like"/>
</dbReference>
<evidence type="ECO:0000256" key="1">
    <source>
        <dbReference type="SAM" id="MobiDB-lite"/>
    </source>
</evidence>
<feature type="domain" description="ER-bound oxygenase mpaB/mpaB'/Rubber oxygenase catalytic" evidence="3">
    <location>
        <begin position="119"/>
        <end position="346"/>
    </location>
</feature>
<dbReference type="EMBL" id="MCFJ01000024">
    <property type="protein sequence ID" value="ORY56121.1"/>
    <property type="molecule type" value="Genomic_DNA"/>
</dbReference>
<keyword evidence="2" id="KW-0472">Membrane</keyword>
<evidence type="ECO:0000256" key="2">
    <source>
        <dbReference type="SAM" id="Phobius"/>
    </source>
</evidence>
<dbReference type="GO" id="GO:0016491">
    <property type="term" value="F:oxidoreductase activity"/>
    <property type="evidence" value="ECO:0007669"/>
    <property type="project" value="InterPro"/>
</dbReference>
<protein>
    <submittedName>
        <fullName evidence="4">Tat pathway signal sequence</fullName>
    </submittedName>
</protein>
<organism evidence="4 5">
    <name type="scientific">Pseudomassariella vexata</name>
    <dbReference type="NCBI Taxonomy" id="1141098"/>
    <lineage>
        <taxon>Eukaryota</taxon>
        <taxon>Fungi</taxon>
        <taxon>Dikarya</taxon>
        <taxon>Ascomycota</taxon>
        <taxon>Pezizomycotina</taxon>
        <taxon>Sordariomycetes</taxon>
        <taxon>Xylariomycetidae</taxon>
        <taxon>Amphisphaeriales</taxon>
        <taxon>Pseudomassariaceae</taxon>
        <taxon>Pseudomassariella</taxon>
    </lineage>
</organism>
<comment type="caution">
    <text evidence="4">The sequence shown here is derived from an EMBL/GenBank/DDBJ whole genome shotgun (WGS) entry which is preliminary data.</text>
</comment>
<keyword evidence="5" id="KW-1185">Reference proteome</keyword>
<dbReference type="InParanoid" id="A0A1Y2DA24"/>